<dbReference type="OrthoDB" id="5871651at2759"/>
<name>A0A368F1F3_ANCCA</name>
<dbReference type="EMBL" id="JOJR01010062">
    <property type="protein sequence ID" value="RCN25882.1"/>
    <property type="molecule type" value="Genomic_DNA"/>
</dbReference>
<feature type="compositionally biased region" description="Polar residues" evidence="1">
    <location>
        <begin position="16"/>
        <end position="32"/>
    </location>
</feature>
<keyword evidence="3" id="KW-1185">Reference proteome</keyword>
<feature type="region of interest" description="Disordered" evidence="1">
    <location>
        <begin position="1"/>
        <end position="113"/>
    </location>
</feature>
<feature type="non-terminal residue" evidence="2">
    <location>
        <position position="633"/>
    </location>
</feature>
<evidence type="ECO:0000256" key="1">
    <source>
        <dbReference type="SAM" id="MobiDB-lite"/>
    </source>
</evidence>
<accession>A0A368F1F3</accession>
<sequence length="633" mass="70041">MEISDNATQPVGELTSGVTSTEGPSPTQTNASHDIGAATCVEQPDVQMEDDSLPKQKDDPTPSEQPSPSAPSEKPSTSAQSQERQVQEVTYKRQDPELKHKTPEAVGPKAIEDFRESNRYQGLEQLREAKEPLPTMPLKEEATAEEKNTYVHGLVFDNDGTAPVLYRIKSLFGNGAKLESVFFEVPFPDKIDLQLITLDQFAINTKTEKRGLDITKLIVGDLIWVYSLAVTTKFASTKMQAPLSAATAAQLREPTVWRVTRFALVYRELRPTLGFVLNIVNARKYTFRICMQGHRQLVTVNRNRLENPADFLKIKANSLIVAPFRSRQLDYMIFACPPKQQTELMSYVADIPYLQSPPPAPGNIRNNSEEHQKLIESKLEGFDLFQTRPQEVLGFLEPLYSTACGAITAAIADSMDSATHYVIWTSPNLNSYPIQVQFRIPIKKKTVWAVGHTIRGAYEADLLDGQISKIQMGSGLLTVTAKLSTGSGVRFRTYLINSRNRRISVGTTLYTVEERANPVLKMLEGAKLSDLFHTNTTGWISALLARDVEVAGIDAPEQTSISVNVAGTQVHLNEDQEAVLKGEKILVAAVQNSALDVIGSKIAQLQSNQIRPVRYVNDLMANDPSNASPFALQ</sequence>
<comment type="caution">
    <text evidence="2">The sequence shown here is derived from an EMBL/GenBank/DDBJ whole genome shotgun (WGS) entry which is preliminary data.</text>
</comment>
<dbReference type="AlphaFoldDB" id="A0A368F1F3"/>
<protein>
    <submittedName>
        <fullName evidence="2">Uncharacterized protein</fullName>
    </submittedName>
</protein>
<reference evidence="2 3" key="1">
    <citation type="submission" date="2014-10" db="EMBL/GenBank/DDBJ databases">
        <title>Draft genome of the hookworm Ancylostoma caninum.</title>
        <authorList>
            <person name="Mitreva M."/>
        </authorList>
    </citation>
    <scope>NUCLEOTIDE SEQUENCE [LARGE SCALE GENOMIC DNA]</scope>
    <source>
        <strain evidence="2 3">Baltimore</strain>
    </source>
</reference>
<dbReference type="Proteomes" id="UP000252519">
    <property type="component" value="Unassembled WGS sequence"/>
</dbReference>
<gene>
    <name evidence="2" type="ORF">ANCCAN_28403</name>
</gene>
<feature type="compositionally biased region" description="Low complexity" evidence="1">
    <location>
        <begin position="70"/>
        <end position="79"/>
    </location>
</feature>
<organism evidence="2 3">
    <name type="scientific">Ancylostoma caninum</name>
    <name type="common">Dog hookworm</name>
    <dbReference type="NCBI Taxonomy" id="29170"/>
    <lineage>
        <taxon>Eukaryota</taxon>
        <taxon>Metazoa</taxon>
        <taxon>Ecdysozoa</taxon>
        <taxon>Nematoda</taxon>
        <taxon>Chromadorea</taxon>
        <taxon>Rhabditida</taxon>
        <taxon>Rhabditina</taxon>
        <taxon>Rhabditomorpha</taxon>
        <taxon>Strongyloidea</taxon>
        <taxon>Ancylostomatidae</taxon>
        <taxon>Ancylostomatinae</taxon>
        <taxon>Ancylostoma</taxon>
    </lineage>
</organism>
<evidence type="ECO:0000313" key="3">
    <source>
        <dbReference type="Proteomes" id="UP000252519"/>
    </source>
</evidence>
<feature type="compositionally biased region" description="Basic and acidic residues" evidence="1">
    <location>
        <begin position="90"/>
        <end position="103"/>
    </location>
</feature>
<proteinExistence type="predicted"/>
<evidence type="ECO:0000313" key="2">
    <source>
        <dbReference type="EMBL" id="RCN25882.1"/>
    </source>
</evidence>